<evidence type="ECO:0000313" key="1">
    <source>
        <dbReference type="EMBL" id="MBI0555498.1"/>
    </source>
</evidence>
<proteinExistence type="predicted"/>
<gene>
    <name evidence="1" type="primary">pheM</name>
    <name evidence="1" type="ORF">F6Q06_13490</name>
</gene>
<evidence type="ECO:0000313" key="2">
    <source>
        <dbReference type="Proteomes" id="UP001194579"/>
    </source>
</evidence>
<reference evidence="2" key="1">
    <citation type="submission" date="2023-07" db="EMBL/GenBank/DDBJ databases">
        <title>Identification of Pectobacterium versatile causing blackleg of potato from New York State with a whole genome sequencing approach.</title>
        <authorList>
            <person name="Ma X."/>
            <person name="Swingle B."/>
        </authorList>
    </citation>
    <scope>NUCLEOTIDE SEQUENCE [LARGE SCALE GENOMIC DNA]</scope>
    <source>
        <strain evidence="2">NY1588A</strain>
    </source>
</reference>
<name>A0ABS0S2L1_PECPM</name>
<protein>
    <submittedName>
        <fullName evidence="1">PheST operon leader peptide PheM</fullName>
    </submittedName>
</protein>
<sequence>MLFSVSFFTLAPEFRGLARKKRNEK</sequence>
<accession>A0ABS0S2L1</accession>
<dbReference type="EMBL" id="WABS01000025">
    <property type="protein sequence ID" value="MBI0555498.1"/>
    <property type="molecule type" value="Genomic_DNA"/>
</dbReference>
<dbReference type="Proteomes" id="UP001194579">
    <property type="component" value="Unassembled WGS sequence"/>
</dbReference>
<comment type="caution">
    <text evidence="1">The sequence shown here is derived from an EMBL/GenBank/DDBJ whole genome shotgun (WGS) entry which is preliminary data.</text>
</comment>
<organism evidence="1 2">
    <name type="scientific">Pectobacterium parmentieri</name>
    <dbReference type="NCBI Taxonomy" id="1905730"/>
    <lineage>
        <taxon>Bacteria</taxon>
        <taxon>Pseudomonadati</taxon>
        <taxon>Pseudomonadota</taxon>
        <taxon>Gammaproteobacteria</taxon>
        <taxon>Enterobacterales</taxon>
        <taxon>Pectobacteriaceae</taxon>
        <taxon>Pectobacterium</taxon>
    </lineage>
</organism>
<keyword evidence="2" id="KW-1185">Reference proteome</keyword>